<keyword evidence="7" id="KW-0507">mRNA processing</keyword>
<accession>A0AAV6L258</accession>
<evidence type="ECO:0000256" key="2">
    <source>
        <dbReference type="ARBA" id="ARBA00022737"/>
    </source>
</evidence>
<evidence type="ECO:0000256" key="7">
    <source>
        <dbReference type="RuleBase" id="RU367126"/>
    </source>
</evidence>
<dbReference type="EMBL" id="JACTNZ010000003">
    <property type="protein sequence ID" value="KAG5558554.1"/>
    <property type="molecule type" value="Genomic_DNA"/>
</dbReference>
<evidence type="ECO:0000256" key="5">
    <source>
        <dbReference type="ARBA" id="ARBA00022884"/>
    </source>
</evidence>
<gene>
    <name evidence="10" type="ORF">RHGRI_008484</name>
</gene>
<dbReference type="FunFam" id="3.30.70.330:FF:000383">
    <property type="entry name" value="Sex lethal, isoform D"/>
    <property type="match status" value="1"/>
</dbReference>
<dbReference type="GO" id="GO:0005737">
    <property type="term" value="C:cytoplasm"/>
    <property type="evidence" value="ECO:0007669"/>
    <property type="project" value="UniProtKB-ARBA"/>
</dbReference>
<evidence type="ECO:0000256" key="6">
    <source>
        <dbReference type="PROSITE-ProRule" id="PRU00176"/>
    </source>
</evidence>
<feature type="domain" description="RRM" evidence="9">
    <location>
        <begin position="537"/>
        <end position="615"/>
    </location>
</feature>
<comment type="subcellular location">
    <subcellularLocation>
        <location evidence="7">Nucleus</location>
    </subcellularLocation>
</comment>
<evidence type="ECO:0000256" key="8">
    <source>
        <dbReference type="SAM" id="MobiDB-lite"/>
    </source>
</evidence>
<dbReference type="GO" id="GO:0009967">
    <property type="term" value="P:positive regulation of signal transduction"/>
    <property type="evidence" value="ECO:0007669"/>
    <property type="project" value="UniProtKB-ARBA"/>
</dbReference>
<dbReference type="PANTHER" id="PTHR11208:SF45">
    <property type="entry name" value="SPLICING FACTOR 1"/>
    <property type="match status" value="1"/>
</dbReference>
<keyword evidence="11" id="KW-1185">Reference proteome</keyword>
<organism evidence="10 11">
    <name type="scientific">Rhododendron griersonianum</name>
    <dbReference type="NCBI Taxonomy" id="479676"/>
    <lineage>
        <taxon>Eukaryota</taxon>
        <taxon>Viridiplantae</taxon>
        <taxon>Streptophyta</taxon>
        <taxon>Embryophyta</taxon>
        <taxon>Tracheophyta</taxon>
        <taxon>Spermatophyta</taxon>
        <taxon>Magnoliopsida</taxon>
        <taxon>eudicotyledons</taxon>
        <taxon>Gunneridae</taxon>
        <taxon>Pentapetalae</taxon>
        <taxon>asterids</taxon>
        <taxon>Ericales</taxon>
        <taxon>Ericaceae</taxon>
        <taxon>Ericoideae</taxon>
        <taxon>Rhodoreae</taxon>
        <taxon>Rhododendron</taxon>
    </lineage>
</organism>
<feature type="region of interest" description="Disordered" evidence="8">
    <location>
        <begin position="71"/>
        <end position="192"/>
    </location>
</feature>
<comment type="caution">
    <text evidence="10">The sequence shown here is derived from an EMBL/GenBank/DDBJ whole genome shotgun (WGS) entry which is preliminary data.</text>
</comment>
<feature type="compositionally biased region" description="Basic and acidic residues" evidence="8">
    <location>
        <begin position="154"/>
        <end position="188"/>
    </location>
</feature>
<dbReference type="GO" id="GO:0005681">
    <property type="term" value="C:spliceosomal complex"/>
    <property type="evidence" value="ECO:0007669"/>
    <property type="project" value="UniProtKB-KW"/>
</dbReference>
<feature type="compositionally biased region" description="Basic and acidic residues" evidence="8">
    <location>
        <begin position="72"/>
        <end position="94"/>
    </location>
</feature>
<feature type="compositionally biased region" description="Basic and acidic residues" evidence="8">
    <location>
        <begin position="233"/>
        <end position="248"/>
    </location>
</feature>
<dbReference type="Gene3D" id="6.10.140.1790">
    <property type="match status" value="1"/>
</dbReference>
<dbReference type="InterPro" id="IPR045071">
    <property type="entry name" value="BBP-like"/>
</dbReference>
<comment type="function">
    <text evidence="7">Necessary for the splicing of pre-mRNA. Has a role in the recognition of the branch site (5'-UACUAAC-3'), the pyrimidine tract and the 3'-splice site at the 3'-end of introns.</text>
</comment>
<dbReference type="Gene3D" id="3.30.1370.10">
    <property type="entry name" value="K Homology domain, type 1"/>
    <property type="match status" value="1"/>
</dbReference>
<dbReference type="GO" id="GO:0048024">
    <property type="term" value="P:regulation of mRNA splicing, via spliceosome"/>
    <property type="evidence" value="ECO:0007669"/>
    <property type="project" value="TreeGrafter"/>
</dbReference>
<dbReference type="SMART" id="SM00322">
    <property type="entry name" value="KH"/>
    <property type="match status" value="1"/>
</dbReference>
<dbReference type="InterPro" id="IPR012677">
    <property type="entry name" value="Nucleotide-bd_a/b_plait_sf"/>
</dbReference>
<reference evidence="10" key="1">
    <citation type="submission" date="2020-08" db="EMBL/GenBank/DDBJ databases">
        <title>Plant Genome Project.</title>
        <authorList>
            <person name="Zhang R.-G."/>
        </authorList>
    </citation>
    <scope>NUCLEOTIDE SEQUENCE</scope>
    <source>
        <strain evidence="10">WSP0</strain>
        <tissue evidence="10">Leaf</tissue>
    </source>
</reference>
<dbReference type="SUPFAM" id="SSF54928">
    <property type="entry name" value="RNA-binding domain, RBD"/>
    <property type="match status" value="1"/>
</dbReference>
<feature type="compositionally biased region" description="Basic and acidic residues" evidence="8">
    <location>
        <begin position="418"/>
        <end position="430"/>
    </location>
</feature>
<dbReference type="Pfam" id="PF00076">
    <property type="entry name" value="RRM_1"/>
    <property type="match status" value="1"/>
</dbReference>
<proteinExistence type="inferred from homology"/>
<evidence type="ECO:0000256" key="3">
    <source>
        <dbReference type="ARBA" id="ARBA00022771"/>
    </source>
</evidence>
<dbReference type="InterPro" id="IPR035979">
    <property type="entry name" value="RBD_domain_sf"/>
</dbReference>
<dbReference type="CDD" id="cd02395">
    <property type="entry name" value="KH-I_BBP"/>
    <property type="match status" value="1"/>
</dbReference>
<dbReference type="AlphaFoldDB" id="A0AAV6L258"/>
<dbReference type="InterPro" id="IPR055256">
    <property type="entry name" value="KH_1_KHDC4/BBP-like"/>
</dbReference>
<dbReference type="InterPro" id="IPR036875">
    <property type="entry name" value="Znf_CCHC_sf"/>
</dbReference>
<dbReference type="Pfam" id="PF22675">
    <property type="entry name" value="KH-I_KHDC4-BBP"/>
    <property type="match status" value="1"/>
</dbReference>
<keyword evidence="3 7" id="KW-0863">Zinc-finger</keyword>
<dbReference type="GO" id="GO:0000398">
    <property type="term" value="P:mRNA splicing, via spliceosome"/>
    <property type="evidence" value="ECO:0007669"/>
    <property type="project" value="UniProtKB-UniRule"/>
</dbReference>
<evidence type="ECO:0000313" key="11">
    <source>
        <dbReference type="Proteomes" id="UP000823749"/>
    </source>
</evidence>
<evidence type="ECO:0000259" key="9">
    <source>
        <dbReference type="PROSITE" id="PS50102"/>
    </source>
</evidence>
<dbReference type="PROSITE" id="PS50102">
    <property type="entry name" value="RRM"/>
    <property type="match status" value="1"/>
</dbReference>
<dbReference type="InterPro" id="IPR036612">
    <property type="entry name" value="KH_dom_type_1_sf"/>
</dbReference>
<keyword evidence="7" id="KW-0747">Spliceosome</keyword>
<keyword evidence="4 7" id="KW-0862">Zinc</keyword>
<feature type="compositionally biased region" description="Basic and acidic residues" evidence="8">
    <location>
        <begin position="208"/>
        <end position="221"/>
    </location>
</feature>
<dbReference type="SMART" id="SM00360">
    <property type="entry name" value="RRM"/>
    <property type="match status" value="1"/>
</dbReference>
<keyword evidence="7" id="KW-0508">mRNA splicing</keyword>
<dbReference type="SUPFAM" id="SSF57756">
    <property type="entry name" value="Retrovirus zinc finger-like domains"/>
    <property type="match status" value="1"/>
</dbReference>
<keyword evidence="7" id="KW-0539">Nucleus</keyword>
<protein>
    <recommendedName>
        <fullName evidence="7">Branchpoint-bridging protein</fullName>
    </recommendedName>
</protein>
<dbReference type="Pfam" id="PF16275">
    <property type="entry name" value="SF1-HH"/>
    <property type="match status" value="1"/>
</dbReference>
<name>A0AAV6L258_9ERIC</name>
<feature type="region of interest" description="Disordered" evidence="8">
    <location>
        <begin position="302"/>
        <end position="330"/>
    </location>
</feature>
<dbReference type="InterPro" id="IPR004087">
    <property type="entry name" value="KH_dom"/>
</dbReference>
<dbReference type="InterPro" id="IPR047086">
    <property type="entry name" value="SF1-HH_sf"/>
</dbReference>
<dbReference type="InterPro" id="IPR000504">
    <property type="entry name" value="RRM_dom"/>
</dbReference>
<dbReference type="SUPFAM" id="SSF54791">
    <property type="entry name" value="Eukaryotic type KH-domain (KH-domain type I)"/>
    <property type="match status" value="1"/>
</dbReference>
<dbReference type="GO" id="GO:0045131">
    <property type="term" value="F:pre-mRNA branch point binding"/>
    <property type="evidence" value="ECO:0007669"/>
    <property type="project" value="UniProtKB-UniRule"/>
</dbReference>
<feature type="compositionally biased region" description="Acidic residues" evidence="8">
    <location>
        <begin position="95"/>
        <end position="153"/>
    </location>
</feature>
<keyword evidence="1 7" id="KW-0479">Metal-binding</keyword>
<feature type="region of interest" description="Disordered" evidence="8">
    <location>
        <begin position="410"/>
        <end position="430"/>
    </location>
</feature>
<comment type="similarity">
    <text evidence="7">Belongs to the BBP/SF1 family.</text>
</comment>
<feature type="compositionally biased region" description="Basic and acidic residues" evidence="8">
    <location>
        <begin position="304"/>
        <end position="316"/>
    </location>
</feature>
<evidence type="ECO:0000256" key="4">
    <source>
        <dbReference type="ARBA" id="ARBA00022833"/>
    </source>
</evidence>
<dbReference type="GO" id="GO:0010629">
    <property type="term" value="P:negative regulation of gene expression"/>
    <property type="evidence" value="ECO:0007669"/>
    <property type="project" value="UniProtKB-ARBA"/>
</dbReference>
<dbReference type="Gene3D" id="3.30.70.330">
    <property type="match status" value="1"/>
</dbReference>
<dbReference type="PROSITE" id="PS50084">
    <property type="entry name" value="KH_TYPE_1"/>
    <property type="match status" value="1"/>
</dbReference>
<evidence type="ECO:0000313" key="10">
    <source>
        <dbReference type="EMBL" id="KAG5558554.1"/>
    </source>
</evidence>
<evidence type="ECO:0000256" key="1">
    <source>
        <dbReference type="ARBA" id="ARBA00022723"/>
    </source>
</evidence>
<keyword evidence="5 6" id="KW-0694">RNA-binding</keyword>
<dbReference type="GO" id="GO:0003729">
    <property type="term" value="F:mRNA binding"/>
    <property type="evidence" value="ECO:0007669"/>
    <property type="project" value="UniProtKB-ARBA"/>
</dbReference>
<sequence>MTLKAAELPSMTEDIPLFGLRKKLKKVEEEAEEVIKEALQFLFSNHSFHNAGTMRKPKASYSSRMNSYSNFEVREPMEEPVVEHVPESSPKSDSDDSEESEEDPEEECEEDAEEELEEDQEMGSEEEDPEEESSVEPFEESAEEPAESISPDEDALKEIISKPSSHGEIDGNDHPSGDYQSRENKRSLDVTSDSELCQVIQNKFGQEEACKAESDADKQQEHTGSSGKRRRSRWDENDGKTEEGNETSKRRKTRWASEVSDLKMLGPIQLPNFVTGLVGNNMDPKIQKLKLRLSELNSKLLSSELHDDRPEEKRSPSPEPKYNNLGIRTNTREARLREKLEGERQRVILMLVKENPIFNALPDYKPPKLFKKLYIPVKEYPTYNFIGLIIGPRGNTQKKLEKETGARILLRGKGSARGPDKKNSETDNEDLHVRIEADNQQSLDAAVEMVEKLLIPVDEGMNDHKRAQLEELAELNGSACRVCKEVGHKGYACPHQQSTFKMVITCATCGSFSHPLSSCPYLTANTKGKPDRETSDADLYVGYLPQAVDENRLRELFCPFGKITEVKIIMDRNTGLSKGYGFVKFESSIDAAMAVTHMHGLKMEGKMLAVRVAGRPSPQGGLGHLPMYPGPPAAICVNNVPSHLNHLPLYPGPIAAISANALSLRALPEPPGYMLPEAQSSFQINEGLGLPSSSLLLGSHNQLVESKGMDILPSVVSSAAGSQLTSNFDSLYRYPNQIPFSSPGFTSLFPGNRDYSGSQFLSYSSTPTLKPSPPYYFSHTPGSS</sequence>
<dbReference type="PANTHER" id="PTHR11208">
    <property type="entry name" value="RNA-BINDING PROTEIN RELATED"/>
    <property type="match status" value="1"/>
</dbReference>
<dbReference type="InterPro" id="IPR032570">
    <property type="entry name" value="SF1-HH"/>
</dbReference>
<dbReference type="Proteomes" id="UP000823749">
    <property type="component" value="Chromosome 3"/>
</dbReference>
<dbReference type="GO" id="GO:0008270">
    <property type="term" value="F:zinc ion binding"/>
    <property type="evidence" value="ECO:0007669"/>
    <property type="project" value="UniProtKB-UniRule"/>
</dbReference>
<keyword evidence="2" id="KW-0677">Repeat</keyword>
<feature type="region of interest" description="Disordered" evidence="8">
    <location>
        <begin position="208"/>
        <end position="256"/>
    </location>
</feature>